<dbReference type="InParanoid" id="E9I752"/>
<keyword evidence="2" id="KW-1185">Reference proteome</keyword>
<reference evidence="1 2" key="1">
    <citation type="journal article" date="2011" name="Science">
        <title>The ecoresponsive genome of Daphnia pulex.</title>
        <authorList>
            <person name="Colbourne J.K."/>
            <person name="Pfrender M.E."/>
            <person name="Gilbert D."/>
            <person name="Thomas W.K."/>
            <person name="Tucker A."/>
            <person name="Oakley T.H."/>
            <person name="Tokishita S."/>
            <person name="Aerts A."/>
            <person name="Arnold G.J."/>
            <person name="Basu M.K."/>
            <person name="Bauer D.J."/>
            <person name="Caceres C.E."/>
            <person name="Carmel L."/>
            <person name="Casola C."/>
            <person name="Choi J.H."/>
            <person name="Detter J.C."/>
            <person name="Dong Q."/>
            <person name="Dusheyko S."/>
            <person name="Eads B.D."/>
            <person name="Frohlich T."/>
            <person name="Geiler-Samerotte K.A."/>
            <person name="Gerlach D."/>
            <person name="Hatcher P."/>
            <person name="Jogdeo S."/>
            <person name="Krijgsveld J."/>
            <person name="Kriventseva E.V."/>
            <person name="Kultz D."/>
            <person name="Laforsch C."/>
            <person name="Lindquist E."/>
            <person name="Lopez J."/>
            <person name="Manak J.R."/>
            <person name="Muller J."/>
            <person name="Pangilinan J."/>
            <person name="Patwardhan R.P."/>
            <person name="Pitluck S."/>
            <person name="Pritham E.J."/>
            <person name="Rechtsteiner A."/>
            <person name="Rho M."/>
            <person name="Rogozin I.B."/>
            <person name="Sakarya O."/>
            <person name="Salamov A."/>
            <person name="Schaack S."/>
            <person name="Shapiro H."/>
            <person name="Shiga Y."/>
            <person name="Skalitzky C."/>
            <person name="Smith Z."/>
            <person name="Souvorov A."/>
            <person name="Sung W."/>
            <person name="Tang Z."/>
            <person name="Tsuchiya D."/>
            <person name="Tu H."/>
            <person name="Vos H."/>
            <person name="Wang M."/>
            <person name="Wolf Y.I."/>
            <person name="Yamagata H."/>
            <person name="Yamada T."/>
            <person name="Ye Y."/>
            <person name="Shaw J.R."/>
            <person name="Andrews J."/>
            <person name="Crease T.J."/>
            <person name="Tang H."/>
            <person name="Lucas S.M."/>
            <person name="Robertson H.M."/>
            <person name="Bork P."/>
            <person name="Koonin E.V."/>
            <person name="Zdobnov E.M."/>
            <person name="Grigoriev I.V."/>
            <person name="Lynch M."/>
            <person name="Boore J.L."/>
        </authorList>
    </citation>
    <scope>NUCLEOTIDE SEQUENCE [LARGE SCALE GENOMIC DNA]</scope>
</reference>
<dbReference type="AlphaFoldDB" id="E9I752"/>
<evidence type="ECO:0000313" key="1">
    <source>
        <dbReference type="EMBL" id="EFX60178.1"/>
    </source>
</evidence>
<dbReference type="HOGENOM" id="CLU_1121064_0_0_1"/>
<dbReference type="Pfam" id="PF19795">
    <property type="entry name" value="DUF6279"/>
    <property type="match status" value="1"/>
</dbReference>
<dbReference type="EMBL" id="GL736946">
    <property type="protein sequence ID" value="EFX60178.1"/>
    <property type="molecule type" value="Genomic_DNA"/>
</dbReference>
<protein>
    <submittedName>
        <fullName evidence="1">Uncharacterized protein</fullName>
    </submittedName>
</protein>
<evidence type="ECO:0000313" key="2">
    <source>
        <dbReference type="Proteomes" id="UP000000305"/>
    </source>
</evidence>
<dbReference type="Proteomes" id="UP000000305">
    <property type="component" value="Unassembled WGS sequence"/>
</dbReference>
<organism evidence="1 2">
    <name type="scientific">Daphnia pulex</name>
    <name type="common">Water flea</name>
    <dbReference type="NCBI Taxonomy" id="6669"/>
    <lineage>
        <taxon>Eukaryota</taxon>
        <taxon>Metazoa</taxon>
        <taxon>Ecdysozoa</taxon>
        <taxon>Arthropoda</taxon>
        <taxon>Crustacea</taxon>
        <taxon>Branchiopoda</taxon>
        <taxon>Diplostraca</taxon>
        <taxon>Cladocera</taxon>
        <taxon>Anomopoda</taxon>
        <taxon>Daphniidae</taxon>
        <taxon>Daphnia</taxon>
    </lineage>
</organism>
<dbReference type="KEGG" id="dpx:DAPPUDRAFT_344917"/>
<gene>
    <name evidence="1" type="ORF">DAPPUDRAFT_344917</name>
</gene>
<name>E9I752_DAPPU</name>
<accession>E9I752</accession>
<sequence>MDHYFDLSDQQYEYFSKKAKTHLNWFSEKQIPGIIGEIERIRASQTHLDPVYMKSLLDDRSRALWIAIADRLAADGAELFRQLTVEQFDHFEEMLDEDSEEFVKIVDLPPKKFKTAYLNLQEDIMDKMETWVGSLTKEQEARIIDIMAMKQEDYRREISILVEIKKEFLRQAKEKVKEGGVEEFLKAWARQPNISGDRYAMYQEWQVTRQLNLWIEMEKMVSEKQRKHREEKLAQLINDLKTIQATAF</sequence>
<proteinExistence type="predicted"/>